<name>A0A9D1KWZ4_9FIRM</name>
<dbReference type="Pfam" id="PF13672">
    <property type="entry name" value="PP2C_2"/>
    <property type="match status" value="1"/>
</dbReference>
<organism evidence="2 3">
    <name type="scientific">Candidatus Onthocola gallistercoris</name>
    <dbReference type="NCBI Taxonomy" id="2840876"/>
    <lineage>
        <taxon>Bacteria</taxon>
        <taxon>Bacillati</taxon>
        <taxon>Bacillota</taxon>
        <taxon>Bacilli</taxon>
        <taxon>Candidatus Onthocola</taxon>
    </lineage>
</organism>
<reference evidence="2" key="1">
    <citation type="submission" date="2020-10" db="EMBL/GenBank/DDBJ databases">
        <authorList>
            <person name="Gilroy R."/>
        </authorList>
    </citation>
    <scope>NUCLEOTIDE SEQUENCE</scope>
    <source>
        <strain evidence="2">CHK187-14744</strain>
    </source>
</reference>
<dbReference type="AlphaFoldDB" id="A0A9D1KWZ4"/>
<protein>
    <submittedName>
        <fullName evidence="2">Protein phosphatase 2C domain-containing protein</fullName>
    </submittedName>
</protein>
<evidence type="ECO:0000313" key="3">
    <source>
        <dbReference type="Proteomes" id="UP000824164"/>
    </source>
</evidence>
<dbReference type="Gene3D" id="3.60.40.10">
    <property type="entry name" value="PPM-type phosphatase domain"/>
    <property type="match status" value="1"/>
</dbReference>
<gene>
    <name evidence="2" type="ORF">IAB63_01580</name>
</gene>
<reference evidence="2" key="2">
    <citation type="journal article" date="2021" name="PeerJ">
        <title>Extensive microbial diversity within the chicken gut microbiome revealed by metagenomics and culture.</title>
        <authorList>
            <person name="Gilroy R."/>
            <person name="Ravi A."/>
            <person name="Getino M."/>
            <person name="Pursley I."/>
            <person name="Horton D.L."/>
            <person name="Alikhan N.F."/>
            <person name="Baker D."/>
            <person name="Gharbi K."/>
            <person name="Hall N."/>
            <person name="Watson M."/>
            <person name="Adriaenssens E.M."/>
            <person name="Foster-Nyarko E."/>
            <person name="Jarju S."/>
            <person name="Secka A."/>
            <person name="Antonio M."/>
            <person name="Oren A."/>
            <person name="Chaudhuri R.R."/>
            <person name="La Ragione R."/>
            <person name="Hildebrand F."/>
            <person name="Pallen M.J."/>
        </authorList>
    </citation>
    <scope>NUCLEOTIDE SEQUENCE</scope>
    <source>
        <strain evidence="2">CHK187-14744</strain>
    </source>
</reference>
<proteinExistence type="predicted"/>
<evidence type="ECO:0000313" key="2">
    <source>
        <dbReference type="EMBL" id="HIU01925.1"/>
    </source>
</evidence>
<evidence type="ECO:0000259" key="1">
    <source>
        <dbReference type="Pfam" id="PF13672"/>
    </source>
</evidence>
<feature type="domain" description="PPM-type phosphatase" evidence="1">
    <location>
        <begin position="15"/>
        <end position="192"/>
    </location>
</feature>
<dbReference type="EMBL" id="DVLT01000008">
    <property type="protein sequence ID" value="HIU01925.1"/>
    <property type="molecule type" value="Genomic_DNA"/>
</dbReference>
<dbReference type="InterPro" id="IPR001932">
    <property type="entry name" value="PPM-type_phosphatase-like_dom"/>
</dbReference>
<dbReference type="Proteomes" id="UP000824164">
    <property type="component" value="Unassembled WGS sequence"/>
</dbReference>
<dbReference type="SUPFAM" id="SSF81606">
    <property type="entry name" value="PP2C-like"/>
    <property type="match status" value="1"/>
</dbReference>
<comment type="caution">
    <text evidence="2">The sequence shown here is derived from an EMBL/GenBank/DDBJ whole genome shotgun (WGS) entry which is preliminary data.</text>
</comment>
<sequence>MGKILYFNRQGERTLSCKDTVYFVNSSRLGVYSLADGLNSLKWSHIGASAVQKAVADMAAEKGDELFTESEQDVQRNLIEIVHRTLYNLAEKQGSPDDYASTMMTVFVSKKSGCMRWLHIGDGLILKEDVSGNLSVLSHPHNGVTRQFTYTTAHDQLDRYMRMGTKPLKGVRRLIMMTDGAAFPFYRNRKLTGWGKWLIGRGIESVLAELEKIGPADDYSMIDVFVNDREG</sequence>
<dbReference type="InterPro" id="IPR036457">
    <property type="entry name" value="PPM-type-like_dom_sf"/>
</dbReference>
<accession>A0A9D1KWZ4</accession>